<sequence length="95" mass="10371">MPREFEQSLTEGPSDNNEGIVRSVTHPARHPVSSQDNSPSLTFLYCAASHSRSFKEQHHGGDGHLLELGLLIGGVFARPDFCTLGNRPSSNARNE</sequence>
<organism evidence="2 3">
    <name type="scientific">Elysia crispata</name>
    <name type="common">lettuce slug</name>
    <dbReference type="NCBI Taxonomy" id="231223"/>
    <lineage>
        <taxon>Eukaryota</taxon>
        <taxon>Metazoa</taxon>
        <taxon>Spiralia</taxon>
        <taxon>Lophotrochozoa</taxon>
        <taxon>Mollusca</taxon>
        <taxon>Gastropoda</taxon>
        <taxon>Heterobranchia</taxon>
        <taxon>Euthyneura</taxon>
        <taxon>Panpulmonata</taxon>
        <taxon>Sacoglossa</taxon>
        <taxon>Placobranchoidea</taxon>
        <taxon>Plakobranchidae</taxon>
        <taxon>Elysia</taxon>
    </lineage>
</organism>
<reference evidence="2" key="1">
    <citation type="journal article" date="2023" name="G3 (Bethesda)">
        <title>A reference genome for the long-term kleptoplast-retaining sea slug Elysia crispata morphotype clarki.</title>
        <authorList>
            <person name="Eastman K.E."/>
            <person name="Pendleton A.L."/>
            <person name="Shaikh M.A."/>
            <person name="Suttiyut T."/>
            <person name="Ogas R."/>
            <person name="Tomko P."/>
            <person name="Gavelis G."/>
            <person name="Widhalm J.R."/>
            <person name="Wisecaver J.H."/>
        </authorList>
    </citation>
    <scope>NUCLEOTIDE SEQUENCE</scope>
    <source>
        <strain evidence="2">ECLA1</strain>
    </source>
</reference>
<evidence type="ECO:0000256" key="1">
    <source>
        <dbReference type="SAM" id="MobiDB-lite"/>
    </source>
</evidence>
<proteinExistence type="predicted"/>
<evidence type="ECO:0000313" key="3">
    <source>
        <dbReference type="Proteomes" id="UP001283361"/>
    </source>
</evidence>
<dbReference type="Proteomes" id="UP001283361">
    <property type="component" value="Unassembled WGS sequence"/>
</dbReference>
<gene>
    <name evidence="2" type="ORF">RRG08_041738</name>
</gene>
<feature type="region of interest" description="Disordered" evidence="1">
    <location>
        <begin position="1"/>
        <end position="38"/>
    </location>
</feature>
<comment type="caution">
    <text evidence="2">The sequence shown here is derived from an EMBL/GenBank/DDBJ whole genome shotgun (WGS) entry which is preliminary data.</text>
</comment>
<dbReference type="AlphaFoldDB" id="A0AAE0YZ43"/>
<feature type="compositionally biased region" description="Polar residues" evidence="1">
    <location>
        <begin position="7"/>
        <end position="17"/>
    </location>
</feature>
<keyword evidence="3" id="KW-1185">Reference proteome</keyword>
<evidence type="ECO:0000313" key="2">
    <source>
        <dbReference type="EMBL" id="KAK3759783.1"/>
    </source>
</evidence>
<name>A0AAE0YZ43_9GAST</name>
<dbReference type="EMBL" id="JAWDGP010005075">
    <property type="protein sequence ID" value="KAK3759783.1"/>
    <property type="molecule type" value="Genomic_DNA"/>
</dbReference>
<accession>A0AAE0YZ43</accession>
<protein>
    <submittedName>
        <fullName evidence="2">Uncharacterized protein</fullName>
    </submittedName>
</protein>